<keyword evidence="1" id="KW-0732">Signal</keyword>
<dbReference type="SUPFAM" id="SSF57184">
    <property type="entry name" value="Growth factor receptor domain"/>
    <property type="match status" value="1"/>
</dbReference>
<dbReference type="Proteomes" id="UP000095282">
    <property type="component" value="Unplaced"/>
</dbReference>
<feature type="signal peptide" evidence="1">
    <location>
        <begin position="1"/>
        <end position="17"/>
    </location>
</feature>
<proteinExistence type="predicted"/>
<dbReference type="InterPro" id="IPR009030">
    <property type="entry name" value="Growth_fac_rcpt_cys_sf"/>
</dbReference>
<reference evidence="3" key="1">
    <citation type="submission" date="2016-11" db="UniProtKB">
        <authorList>
            <consortium name="WormBaseParasite"/>
        </authorList>
    </citation>
    <scope>IDENTIFICATION</scope>
</reference>
<dbReference type="AlphaFoldDB" id="A0A1I7T1R7"/>
<sequence length="212" mass="23507">MLRSFLLLLLLPFLISAEYPCPDGLYNILGVCRAPFCVISPILPPCITNCPAGQWPSQHLCHSKPHCIDNTVAMNGTCLYDCQTDPWQTCSPCKDPKVHINGACKRCPPGTSPTNNKCPFDCPKNTRLAIDHHGCVPSCGWSQKEVNGTCQNICPTGEYLYGKSECRTNCDKLFYFEDLCVEVCPAGFIVQNGNHCVRGGSPPFYIIRLFRE</sequence>
<dbReference type="WBParaSite" id="Csp11.Scaffold466.g1584.t1">
    <property type="protein sequence ID" value="Csp11.Scaffold466.g1584.t1"/>
    <property type="gene ID" value="Csp11.Scaffold466.g1584"/>
</dbReference>
<keyword evidence="2" id="KW-1185">Reference proteome</keyword>
<evidence type="ECO:0000313" key="2">
    <source>
        <dbReference type="Proteomes" id="UP000095282"/>
    </source>
</evidence>
<evidence type="ECO:0000313" key="3">
    <source>
        <dbReference type="WBParaSite" id="Csp11.Scaffold466.g1584.t1"/>
    </source>
</evidence>
<name>A0A1I7T1R7_9PELO</name>
<evidence type="ECO:0000256" key="1">
    <source>
        <dbReference type="SAM" id="SignalP"/>
    </source>
</evidence>
<feature type="chain" id="PRO_5009306928" evidence="1">
    <location>
        <begin position="18"/>
        <end position="212"/>
    </location>
</feature>
<organism evidence="2 3">
    <name type="scientific">Caenorhabditis tropicalis</name>
    <dbReference type="NCBI Taxonomy" id="1561998"/>
    <lineage>
        <taxon>Eukaryota</taxon>
        <taxon>Metazoa</taxon>
        <taxon>Ecdysozoa</taxon>
        <taxon>Nematoda</taxon>
        <taxon>Chromadorea</taxon>
        <taxon>Rhabditida</taxon>
        <taxon>Rhabditina</taxon>
        <taxon>Rhabditomorpha</taxon>
        <taxon>Rhabditoidea</taxon>
        <taxon>Rhabditidae</taxon>
        <taxon>Peloderinae</taxon>
        <taxon>Caenorhabditis</taxon>
    </lineage>
</organism>
<protein>
    <submittedName>
        <fullName evidence="3">TIL domain-containing protein</fullName>
    </submittedName>
</protein>
<accession>A0A1I7T1R7</accession>